<gene>
    <name evidence="1" type="ORF">FJ651_11600</name>
</gene>
<dbReference type="Proteomes" id="UP000317332">
    <property type="component" value="Unassembled WGS sequence"/>
</dbReference>
<keyword evidence="2" id="KW-1185">Reference proteome</keyword>
<dbReference type="AlphaFoldDB" id="A0A506PGF8"/>
<dbReference type="OrthoDB" id="1440611at2"/>
<proteinExistence type="predicted"/>
<protein>
    <submittedName>
        <fullName evidence="1">Uncharacterized protein</fullName>
    </submittedName>
</protein>
<sequence>MKDKALIIFILLSIFCFNNCKNQDHFPINKDRLIIIDTIPLKKVNNTKWNANKATQIGMHKIDSTVEKFQSLKRQDFKNLGALLSKETSAIVKNCDMTGEAHDQLHLVLVPILEQILVLKEDHDITDKNTAVKNIENLVEAYFQYFNY</sequence>
<dbReference type="RefSeq" id="WP_140990688.1">
    <property type="nucleotide sequence ID" value="NZ_VHIQ01000005.1"/>
</dbReference>
<comment type="caution">
    <text evidence="1">The sequence shown here is derived from an EMBL/GenBank/DDBJ whole genome shotgun (WGS) entry which is preliminary data.</text>
</comment>
<dbReference type="EMBL" id="VHIQ01000005">
    <property type="protein sequence ID" value="TPV32941.1"/>
    <property type="molecule type" value="Genomic_DNA"/>
</dbReference>
<evidence type="ECO:0000313" key="1">
    <source>
        <dbReference type="EMBL" id="TPV32941.1"/>
    </source>
</evidence>
<reference evidence="1 2" key="1">
    <citation type="submission" date="2019-06" db="EMBL/GenBank/DDBJ databases">
        <title>Flavobacteriaceae Paucihalobacterium erythroidium CWB-1, complete genome.</title>
        <authorList>
            <person name="Wu S."/>
        </authorList>
    </citation>
    <scope>NUCLEOTIDE SEQUENCE [LARGE SCALE GENOMIC DNA]</scope>
    <source>
        <strain evidence="1 2">CWB-1</strain>
    </source>
</reference>
<organism evidence="1 2">
    <name type="scientific">Paucihalobacter ruber</name>
    <dbReference type="NCBI Taxonomy" id="2567861"/>
    <lineage>
        <taxon>Bacteria</taxon>
        <taxon>Pseudomonadati</taxon>
        <taxon>Bacteroidota</taxon>
        <taxon>Flavobacteriia</taxon>
        <taxon>Flavobacteriales</taxon>
        <taxon>Flavobacteriaceae</taxon>
        <taxon>Paucihalobacter</taxon>
    </lineage>
</organism>
<evidence type="ECO:0000313" key="2">
    <source>
        <dbReference type="Proteomes" id="UP000317332"/>
    </source>
</evidence>
<accession>A0A506PGF8</accession>
<name>A0A506PGF8_9FLAO</name>